<name>A0A151A8L2_9EURY</name>
<evidence type="ECO:0000313" key="6">
    <source>
        <dbReference type="Proteomes" id="UP000075321"/>
    </source>
</evidence>
<organism evidence="5 6">
    <name type="scientific">Halalkalicoccus paucihalophilus</name>
    <dbReference type="NCBI Taxonomy" id="1008153"/>
    <lineage>
        <taxon>Archaea</taxon>
        <taxon>Methanobacteriati</taxon>
        <taxon>Methanobacteriota</taxon>
        <taxon>Stenosarchaea group</taxon>
        <taxon>Halobacteria</taxon>
        <taxon>Halobacteriales</taxon>
        <taxon>Halococcaceae</taxon>
        <taxon>Halalkalicoccus</taxon>
    </lineage>
</organism>
<dbReference type="OrthoDB" id="44250at2157"/>
<dbReference type="Pfam" id="PF00005">
    <property type="entry name" value="ABC_tran"/>
    <property type="match status" value="1"/>
</dbReference>
<dbReference type="InterPro" id="IPR003439">
    <property type="entry name" value="ABC_transporter-like_ATP-bd"/>
</dbReference>
<accession>A0A151A8L2</accession>
<evidence type="ECO:0000259" key="4">
    <source>
        <dbReference type="PROSITE" id="PS50893"/>
    </source>
</evidence>
<keyword evidence="1" id="KW-0813">Transport</keyword>
<dbReference type="InterPro" id="IPR051120">
    <property type="entry name" value="ABC_AA/LPS_Transport"/>
</dbReference>
<dbReference type="InterPro" id="IPR003593">
    <property type="entry name" value="AAA+_ATPase"/>
</dbReference>
<dbReference type="PATRIC" id="fig|1008153.3.peg.4297"/>
<keyword evidence="2" id="KW-0547">Nucleotide-binding</keyword>
<dbReference type="AlphaFoldDB" id="A0A151A8L2"/>
<evidence type="ECO:0000256" key="1">
    <source>
        <dbReference type="ARBA" id="ARBA00022448"/>
    </source>
</evidence>
<feature type="domain" description="ABC transporter" evidence="4">
    <location>
        <begin position="9"/>
        <end position="241"/>
    </location>
</feature>
<gene>
    <name evidence="5" type="primary">livG_4</name>
    <name evidence="5" type="ORF">HAPAU_40130</name>
</gene>
<dbReference type="InterPro" id="IPR027417">
    <property type="entry name" value="P-loop_NTPase"/>
</dbReference>
<dbReference type="RefSeq" id="WP_066385663.1">
    <property type="nucleotide sequence ID" value="NZ_LTAZ01000017.1"/>
</dbReference>
<keyword evidence="3 5" id="KW-0067">ATP-binding</keyword>
<protein>
    <submittedName>
        <fullName evidence="5">Putative branched-chain amino acid transport ATP-binding protein LivG</fullName>
    </submittedName>
</protein>
<dbReference type="GO" id="GO:0016887">
    <property type="term" value="F:ATP hydrolysis activity"/>
    <property type="evidence" value="ECO:0007669"/>
    <property type="project" value="InterPro"/>
</dbReference>
<dbReference type="PROSITE" id="PS00211">
    <property type="entry name" value="ABC_TRANSPORTER_1"/>
    <property type="match status" value="1"/>
</dbReference>
<dbReference type="EMBL" id="LTAZ01000017">
    <property type="protein sequence ID" value="KYH23934.1"/>
    <property type="molecule type" value="Genomic_DNA"/>
</dbReference>
<dbReference type="SUPFAM" id="SSF52540">
    <property type="entry name" value="P-loop containing nucleoside triphosphate hydrolases"/>
    <property type="match status" value="1"/>
</dbReference>
<comment type="caution">
    <text evidence="5">The sequence shown here is derived from an EMBL/GenBank/DDBJ whole genome shotgun (WGS) entry which is preliminary data.</text>
</comment>
<dbReference type="PANTHER" id="PTHR45772:SF2">
    <property type="entry name" value="ABC TRANSPORTER ATP-BINDING PROTEIN"/>
    <property type="match status" value="1"/>
</dbReference>
<sequence>MAAEPEPLLATDALRKEFGGLTATDDVSLTVSPGERRCLIGPNGAGKSTLLSLITGQLDPNAGSIRFAGEAIDGLSPHERIDRGLSVKFQVPSVYGEFSTRENLRLALQRRVSGEELEDAIVDSLSRFDLADEEYVEANALSHGQKQRLEIAMASALDPALLLLDEPVAGLSVEETQRIADLLIDLNESVGVALLVIEHDMKFVRALAERVTVLHQGSILIEGEMENVADDPAVRNVYLGEEV</sequence>
<dbReference type="PANTHER" id="PTHR45772">
    <property type="entry name" value="CONSERVED COMPONENT OF ABC TRANSPORTER FOR NATURAL AMINO ACIDS-RELATED"/>
    <property type="match status" value="1"/>
</dbReference>
<evidence type="ECO:0000256" key="2">
    <source>
        <dbReference type="ARBA" id="ARBA00022741"/>
    </source>
</evidence>
<proteinExistence type="predicted"/>
<dbReference type="Gene3D" id="3.40.50.300">
    <property type="entry name" value="P-loop containing nucleotide triphosphate hydrolases"/>
    <property type="match status" value="1"/>
</dbReference>
<dbReference type="Proteomes" id="UP000075321">
    <property type="component" value="Unassembled WGS sequence"/>
</dbReference>
<reference evidence="5 6" key="1">
    <citation type="submission" date="2016-02" db="EMBL/GenBank/DDBJ databases">
        <title>Genome sequence of Halalkalicoccus paucihalophilus DSM 24557.</title>
        <authorList>
            <person name="Poehlein A."/>
            <person name="Daniel R."/>
        </authorList>
    </citation>
    <scope>NUCLEOTIDE SEQUENCE [LARGE SCALE GENOMIC DNA]</scope>
    <source>
        <strain evidence="5 6">DSM 24557</strain>
    </source>
</reference>
<dbReference type="PROSITE" id="PS50893">
    <property type="entry name" value="ABC_TRANSPORTER_2"/>
    <property type="match status" value="1"/>
</dbReference>
<dbReference type="InterPro" id="IPR017871">
    <property type="entry name" value="ABC_transporter-like_CS"/>
</dbReference>
<dbReference type="GO" id="GO:0005886">
    <property type="term" value="C:plasma membrane"/>
    <property type="evidence" value="ECO:0007669"/>
    <property type="project" value="TreeGrafter"/>
</dbReference>
<dbReference type="GO" id="GO:0005524">
    <property type="term" value="F:ATP binding"/>
    <property type="evidence" value="ECO:0007669"/>
    <property type="project" value="UniProtKB-KW"/>
</dbReference>
<evidence type="ECO:0000256" key="3">
    <source>
        <dbReference type="ARBA" id="ARBA00022840"/>
    </source>
</evidence>
<dbReference type="SMART" id="SM00382">
    <property type="entry name" value="AAA"/>
    <property type="match status" value="1"/>
</dbReference>
<keyword evidence="6" id="KW-1185">Reference proteome</keyword>
<evidence type="ECO:0000313" key="5">
    <source>
        <dbReference type="EMBL" id="KYH23934.1"/>
    </source>
</evidence>